<dbReference type="Proteomes" id="UP000243679">
    <property type="component" value="Chromosome"/>
</dbReference>
<dbReference type="InterPro" id="IPR023051">
    <property type="entry name" value="Kup"/>
</dbReference>
<dbReference type="EMBL" id="AP014836">
    <property type="protein sequence ID" value="BAW81025.1"/>
    <property type="molecule type" value="Genomic_DNA"/>
</dbReference>
<evidence type="ECO:0000313" key="15">
    <source>
        <dbReference type="EMBL" id="BAW81025.1"/>
    </source>
</evidence>
<comment type="subcellular location">
    <subcellularLocation>
        <location evidence="12">Cell membrane</location>
        <topology evidence="12">Multi-pass membrane protein</topology>
    </subcellularLocation>
    <subcellularLocation>
        <location evidence="1">Membrane</location>
        <topology evidence="1">Multi-pass membrane protein</topology>
    </subcellularLocation>
</comment>
<evidence type="ECO:0000256" key="9">
    <source>
        <dbReference type="ARBA" id="ARBA00022989"/>
    </source>
</evidence>
<dbReference type="GO" id="GO:0005886">
    <property type="term" value="C:plasma membrane"/>
    <property type="evidence" value="ECO:0007669"/>
    <property type="project" value="UniProtKB-SubCell"/>
</dbReference>
<keyword evidence="11 12" id="KW-0472">Membrane</keyword>
<keyword evidence="3 12" id="KW-0813">Transport</keyword>
<feature type="transmembrane region" description="Helical" evidence="12">
    <location>
        <begin position="26"/>
        <end position="45"/>
    </location>
</feature>
<evidence type="ECO:0000256" key="2">
    <source>
        <dbReference type="ARBA" id="ARBA00007019"/>
    </source>
</evidence>
<evidence type="ECO:0000259" key="14">
    <source>
        <dbReference type="Pfam" id="PF22776"/>
    </source>
</evidence>
<evidence type="ECO:0000256" key="4">
    <source>
        <dbReference type="ARBA" id="ARBA00022475"/>
    </source>
</evidence>
<keyword evidence="6 12" id="KW-0812">Transmembrane</keyword>
<feature type="transmembrane region" description="Helical" evidence="12">
    <location>
        <begin position="218"/>
        <end position="242"/>
    </location>
</feature>
<dbReference type="AlphaFoldDB" id="A0A1Q2SPD9"/>
<dbReference type="GO" id="GO:0015293">
    <property type="term" value="F:symporter activity"/>
    <property type="evidence" value="ECO:0007669"/>
    <property type="project" value="UniProtKB-UniRule"/>
</dbReference>
<keyword evidence="7 12" id="KW-0769">Symport</keyword>
<sequence>MKTDRPNQTTSFAVDSRVEDQVPLHTLWLGAIGVVFGDLGTSPLYTLQEIFSPAYSLGVTRATVLGVLSLVFWAQVLVICIKYITLVMRADNEGEGGIMELLALAGRAVGSTSRWRTAITLLSIFGVALFYGDSVITPAISVLSAVEGIQMVDATLKSWVLPISMAILLLLFTLQKFGTERIGALFGPIMCIWFITIATLGAVQIIRVPEILLALNPLYAVRFFAAHGAAAFVALGGVVLALTGTEALYADMGHFGRRPIRMAWLTFVFPALLINYFGQGALLLQEPSAGGNPFYRLVPHALLAPTIILAAMATVIASQAVISGTYSMTRSALRLGYLPTMRVVHTSDRIAGQVFVPWINGALLVLVIAAVLGFRSSENLGAAYGIAVTGTMTATTLLLLVVALHLWRWKWPAVITIGTLLLLIDGAFFSANLLKIDHGGWFSLVLGLLIFVVMTTWHRGHTMLLEQTQNTTPELASFIAQVTARPLRRQPGTAVFLATNTVTIPPALWLVYEHFYALHEHNLIVHVETLEVPYVDIQKQVQWHDLGAGFAAVTLRFGFRQVPNMPAALAQCTALSLSGFDTTDITFFLWVELVLGKRYFGMMLWRERLFAFLIRNTPPVAEYFHIPSRQVIALGQLLEI</sequence>
<dbReference type="InterPro" id="IPR053951">
    <property type="entry name" value="K_trans_N"/>
</dbReference>
<feature type="domain" description="K+ potassium transporter integral membrane" evidence="13">
    <location>
        <begin position="28"/>
        <end position="480"/>
    </location>
</feature>
<dbReference type="KEGG" id="ntt:TAO_1655"/>
<feature type="transmembrane region" description="Helical" evidence="12">
    <location>
        <begin position="263"/>
        <end position="282"/>
    </location>
</feature>
<evidence type="ECO:0000256" key="7">
    <source>
        <dbReference type="ARBA" id="ARBA00022847"/>
    </source>
</evidence>
<evidence type="ECO:0000259" key="13">
    <source>
        <dbReference type="Pfam" id="PF02705"/>
    </source>
</evidence>
<feature type="transmembrane region" description="Helical" evidence="12">
    <location>
        <begin position="186"/>
        <end position="206"/>
    </location>
</feature>
<dbReference type="PANTHER" id="PTHR30540:SF79">
    <property type="entry name" value="LOW AFFINITY POTASSIUM TRANSPORT SYSTEM PROTEIN KUP"/>
    <property type="match status" value="1"/>
</dbReference>
<feature type="transmembrane region" description="Helical" evidence="12">
    <location>
        <begin position="65"/>
        <end position="84"/>
    </location>
</feature>
<gene>
    <name evidence="12" type="primary">kup</name>
    <name evidence="15" type="ORF">TAO_1655</name>
</gene>
<dbReference type="Pfam" id="PF22776">
    <property type="entry name" value="K_trans_C"/>
    <property type="match status" value="1"/>
</dbReference>
<comment type="function">
    <text evidence="12">Transport of potassium into the cell. Likely operates as a K(+):H(+) symporter.</text>
</comment>
<evidence type="ECO:0000313" key="16">
    <source>
        <dbReference type="Proteomes" id="UP000243679"/>
    </source>
</evidence>
<evidence type="ECO:0000256" key="3">
    <source>
        <dbReference type="ARBA" id="ARBA00022448"/>
    </source>
</evidence>
<keyword evidence="4 12" id="KW-1003">Cell membrane</keyword>
<dbReference type="Pfam" id="PF02705">
    <property type="entry name" value="K_trans"/>
    <property type="match status" value="1"/>
</dbReference>
<evidence type="ECO:0000256" key="6">
    <source>
        <dbReference type="ARBA" id="ARBA00022692"/>
    </source>
</evidence>
<dbReference type="HAMAP" id="MF_01522">
    <property type="entry name" value="Kup"/>
    <property type="match status" value="1"/>
</dbReference>
<organism evidence="15 16">
    <name type="scientific">Candidatus Nitrosoglobus terrae</name>
    <dbReference type="NCBI Taxonomy" id="1630141"/>
    <lineage>
        <taxon>Bacteria</taxon>
        <taxon>Pseudomonadati</taxon>
        <taxon>Pseudomonadota</taxon>
        <taxon>Gammaproteobacteria</taxon>
        <taxon>Chromatiales</taxon>
        <taxon>Chromatiaceae</taxon>
        <taxon>Candidatus Nitrosoglobus</taxon>
    </lineage>
</organism>
<feature type="transmembrane region" description="Helical" evidence="12">
    <location>
        <begin position="302"/>
        <end position="329"/>
    </location>
</feature>
<comment type="catalytic activity">
    <reaction evidence="12">
        <text>K(+)(in) + H(+)(in) = K(+)(out) + H(+)(out)</text>
        <dbReference type="Rhea" id="RHEA:28490"/>
        <dbReference type="ChEBI" id="CHEBI:15378"/>
        <dbReference type="ChEBI" id="CHEBI:29103"/>
    </reaction>
</comment>
<keyword evidence="8 12" id="KW-0630">Potassium</keyword>
<feature type="transmembrane region" description="Helical" evidence="12">
    <location>
        <begin position="414"/>
        <end position="434"/>
    </location>
</feature>
<keyword evidence="9 12" id="KW-1133">Transmembrane helix</keyword>
<keyword evidence="5 12" id="KW-0633">Potassium transport</keyword>
<keyword evidence="10 12" id="KW-0406">Ion transport</keyword>
<feature type="transmembrane region" description="Helical" evidence="12">
    <location>
        <begin position="440"/>
        <end position="457"/>
    </location>
</feature>
<evidence type="ECO:0000256" key="5">
    <source>
        <dbReference type="ARBA" id="ARBA00022538"/>
    </source>
</evidence>
<evidence type="ECO:0000256" key="8">
    <source>
        <dbReference type="ARBA" id="ARBA00022958"/>
    </source>
</evidence>
<feature type="transmembrane region" description="Helical" evidence="12">
    <location>
        <begin position="156"/>
        <end position="174"/>
    </location>
</feature>
<dbReference type="InterPro" id="IPR003855">
    <property type="entry name" value="K+_transporter"/>
</dbReference>
<dbReference type="RefSeq" id="WP_096527506.1">
    <property type="nucleotide sequence ID" value="NZ_AP014836.1"/>
</dbReference>
<feature type="domain" description="K+ potassium transporter C-terminal" evidence="14">
    <location>
        <begin position="491"/>
        <end position="640"/>
    </location>
</feature>
<feature type="transmembrane region" description="Helical" evidence="12">
    <location>
        <begin position="384"/>
        <end position="407"/>
    </location>
</feature>
<dbReference type="OrthoDB" id="9805577at2"/>
<reference evidence="15 16" key="1">
    <citation type="journal article" date="2017" name="ISME J.">
        <title>An acid-tolerant ammonia-oxidizing ?-proteobacterium from soil.</title>
        <authorList>
            <person name="Hayatsu M."/>
            <person name="Tago K."/>
            <person name="Uchiyama I."/>
            <person name="Toyoda A."/>
            <person name="Wang Y."/>
            <person name="Shimomura Y."/>
            <person name="Okubo T."/>
            <person name="Kurisu F."/>
            <person name="Hirono Y."/>
            <person name="Nonaka K."/>
            <person name="Akiyama H."/>
            <person name="Itoh T."/>
            <person name="Takami H."/>
        </authorList>
    </citation>
    <scope>NUCLEOTIDE SEQUENCE [LARGE SCALE GENOMIC DNA]</scope>
    <source>
        <strain evidence="15 16">TAO100</strain>
    </source>
</reference>
<evidence type="ECO:0000256" key="1">
    <source>
        <dbReference type="ARBA" id="ARBA00004141"/>
    </source>
</evidence>
<name>A0A1Q2SPD9_9GAMM</name>
<dbReference type="InterPro" id="IPR053952">
    <property type="entry name" value="K_trans_C"/>
</dbReference>
<proteinExistence type="inferred from homology"/>
<protein>
    <recommendedName>
        <fullName evidence="12">Probable potassium transport system protein Kup</fullName>
    </recommendedName>
</protein>
<comment type="similarity">
    <text evidence="2 12">Belongs to the HAK/KUP transporter (TC 2.A.72) family.</text>
</comment>
<feature type="transmembrane region" description="Helical" evidence="12">
    <location>
        <begin position="117"/>
        <end position="136"/>
    </location>
</feature>
<keyword evidence="16" id="KW-1185">Reference proteome</keyword>
<evidence type="ECO:0000256" key="11">
    <source>
        <dbReference type="ARBA" id="ARBA00023136"/>
    </source>
</evidence>
<dbReference type="PANTHER" id="PTHR30540">
    <property type="entry name" value="OSMOTIC STRESS POTASSIUM TRANSPORTER"/>
    <property type="match status" value="1"/>
</dbReference>
<dbReference type="GO" id="GO:0015079">
    <property type="term" value="F:potassium ion transmembrane transporter activity"/>
    <property type="evidence" value="ECO:0007669"/>
    <property type="project" value="UniProtKB-UniRule"/>
</dbReference>
<evidence type="ECO:0000256" key="10">
    <source>
        <dbReference type="ARBA" id="ARBA00023065"/>
    </source>
</evidence>
<feature type="transmembrane region" description="Helical" evidence="12">
    <location>
        <begin position="350"/>
        <end position="372"/>
    </location>
</feature>
<evidence type="ECO:0000256" key="12">
    <source>
        <dbReference type="HAMAP-Rule" id="MF_01522"/>
    </source>
</evidence>
<accession>A0A1Q2SPD9</accession>